<dbReference type="GO" id="GO:0005829">
    <property type="term" value="C:cytosol"/>
    <property type="evidence" value="ECO:0007669"/>
    <property type="project" value="TreeGrafter"/>
</dbReference>
<reference evidence="4" key="1">
    <citation type="journal article" date="2005" name="Environ. Microbiol.">
        <title>Genetic and functional properties of uncultivated thermophilic crenarchaeotes from a subsurface gold mine as revealed by analysis of genome fragments.</title>
        <authorList>
            <person name="Nunoura T."/>
            <person name="Hirayama H."/>
            <person name="Takami H."/>
            <person name="Oida H."/>
            <person name="Nishi S."/>
            <person name="Shimamura S."/>
            <person name="Suzuki Y."/>
            <person name="Inagaki F."/>
            <person name="Takai K."/>
            <person name="Nealson K.H."/>
            <person name="Horikoshi K."/>
        </authorList>
    </citation>
    <scope>NUCLEOTIDE SEQUENCE</scope>
</reference>
<evidence type="ECO:0000256" key="2">
    <source>
        <dbReference type="ARBA" id="ARBA00022729"/>
    </source>
</evidence>
<dbReference type="SMART" id="SM00935">
    <property type="entry name" value="OmpH"/>
    <property type="match status" value="1"/>
</dbReference>
<gene>
    <name evidence="4" type="ORF">HGMM_F25B04C06</name>
</gene>
<dbReference type="Gene3D" id="3.30.910.20">
    <property type="entry name" value="Skp domain"/>
    <property type="match status" value="1"/>
</dbReference>
<name>H5SGH7_9BACT</name>
<accession>H5SGH7</accession>
<sequence length="167" mass="19402">MMRVLTIALLGVVSLWAQKVGFVDAQALLERMPEYKAAEQEIERLTQQWQKEIDDQYARVEELFRQYREQEPLMSPEMKRRKQDEIEAEEKKARDLQRKRFGPNGDLFKQREEKMKPILDKLQAAIQSVAQEKKFSIVLDRSAGGLLLYGESAYDLTDAVAAKLGLR</sequence>
<reference evidence="4" key="2">
    <citation type="journal article" date="2012" name="PLoS ONE">
        <title>A Deeply Branching Thermophilic Bacterium with an Ancient Acetyl-CoA Pathway Dominates a Subsurface Ecosystem.</title>
        <authorList>
            <person name="Takami H."/>
            <person name="Noguchi H."/>
            <person name="Takaki Y."/>
            <person name="Uchiyama I."/>
            <person name="Toyoda A."/>
            <person name="Nishi S."/>
            <person name="Chee G.-J."/>
            <person name="Arai W."/>
            <person name="Nunoura T."/>
            <person name="Itoh T."/>
            <person name="Hattori M."/>
            <person name="Takai K."/>
        </authorList>
    </citation>
    <scope>NUCLEOTIDE SEQUENCE</scope>
</reference>
<dbReference type="AlphaFoldDB" id="H5SGH7"/>
<feature type="region of interest" description="Disordered" evidence="3">
    <location>
        <begin position="73"/>
        <end position="95"/>
    </location>
</feature>
<feature type="compositionally biased region" description="Basic and acidic residues" evidence="3">
    <location>
        <begin position="82"/>
        <end position="95"/>
    </location>
</feature>
<organism evidence="4">
    <name type="scientific">uncultured Bacteroidota bacterium</name>
    <dbReference type="NCBI Taxonomy" id="152509"/>
    <lineage>
        <taxon>Bacteria</taxon>
        <taxon>Pseudomonadati</taxon>
        <taxon>Bacteroidota</taxon>
        <taxon>environmental samples</taxon>
    </lineage>
</organism>
<dbReference type="GO" id="GO:0051082">
    <property type="term" value="F:unfolded protein binding"/>
    <property type="evidence" value="ECO:0007669"/>
    <property type="project" value="InterPro"/>
</dbReference>
<proteinExistence type="inferred from homology"/>
<protein>
    <submittedName>
        <fullName evidence="4">OmpH family outer membrane protein</fullName>
    </submittedName>
</protein>
<dbReference type="Pfam" id="PF03938">
    <property type="entry name" value="OmpH"/>
    <property type="match status" value="1"/>
</dbReference>
<evidence type="ECO:0000256" key="1">
    <source>
        <dbReference type="ARBA" id="ARBA00009091"/>
    </source>
</evidence>
<dbReference type="EMBL" id="AP011714">
    <property type="protein sequence ID" value="BAL55263.1"/>
    <property type="molecule type" value="Genomic_DNA"/>
</dbReference>
<comment type="similarity">
    <text evidence="1">Belongs to the Skp family.</text>
</comment>
<evidence type="ECO:0000313" key="4">
    <source>
        <dbReference type="EMBL" id="BAL55263.1"/>
    </source>
</evidence>
<dbReference type="SUPFAM" id="SSF111384">
    <property type="entry name" value="OmpH-like"/>
    <property type="match status" value="1"/>
</dbReference>
<evidence type="ECO:0000256" key="3">
    <source>
        <dbReference type="SAM" id="MobiDB-lite"/>
    </source>
</evidence>
<dbReference type="PANTHER" id="PTHR35089">
    <property type="entry name" value="CHAPERONE PROTEIN SKP"/>
    <property type="match status" value="1"/>
</dbReference>
<dbReference type="InterPro" id="IPR024930">
    <property type="entry name" value="Skp_dom_sf"/>
</dbReference>
<dbReference type="PANTHER" id="PTHR35089:SF1">
    <property type="entry name" value="CHAPERONE PROTEIN SKP"/>
    <property type="match status" value="1"/>
</dbReference>
<dbReference type="InterPro" id="IPR005632">
    <property type="entry name" value="Chaperone_Skp"/>
</dbReference>
<dbReference type="GO" id="GO:0050821">
    <property type="term" value="P:protein stabilization"/>
    <property type="evidence" value="ECO:0007669"/>
    <property type="project" value="TreeGrafter"/>
</dbReference>
<keyword evidence="2" id="KW-0732">Signal</keyword>